<organism evidence="1 2">
    <name type="scientific">Thioalkalivibrio nitratireducens (strain DSM 14787 / UNIQEM 213 / ALEN2)</name>
    <dbReference type="NCBI Taxonomy" id="1255043"/>
    <lineage>
        <taxon>Bacteria</taxon>
        <taxon>Pseudomonadati</taxon>
        <taxon>Pseudomonadota</taxon>
        <taxon>Gammaproteobacteria</taxon>
        <taxon>Chromatiales</taxon>
        <taxon>Ectothiorhodospiraceae</taxon>
        <taxon>Thioalkalivibrio</taxon>
    </lineage>
</organism>
<name>L0DT94_THIND</name>
<gene>
    <name evidence="1" type="ordered locus">TVNIR_0510</name>
</gene>
<dbReference type="Proteomes" id="UP000010809">
    <property type="component" value="Chromosome"/>
</dbReference>
<evidence type="ECO:0000313" key="2">
    <source>
        <dbReference type="Proteomes" id="UP000010809"/>
    </source>
</evidence>
<dbReference type="KEGG" id="tni:TVNIR_0510"/>
<dbReference type="EMBL" id="CP003989">
    <property type="protein sequence ID" value="AGA32212.1"/>
    <property type="molecule type" value="Genomic_DNA"/>
</dbReference>
<dbReference type="AlphaFoldDB" id="L0DT94"/>
<proteinExistence type="predicted"/>
<dbReference type="PATRIC" id="fig|1255043.3.peg.514"/>
<evidence type="ECO:0000313" key="1">
    <source>
        <dbReference type="EMBL" id="AGA32212.1"/>
    </source>
</evidence>
<dbReference type="HOGENOM" id="CLU_3223263_0_0_6"/>
<sequence>MPAQSLVLLGHTPIRRHGLVRSGTIPYDPQILRQAGIEPEDFLQ</sequence>
<protein>
    <submittedName>
        <fullName evidence="1">Uncharacterized protein</fullName>
    </submittedName>
</protein>
<reference evidence="1" key="1">
    <citation type="submission" date="2015-12" db="EMBL/GenBank/DDBJ databases">
        <authorList>
            <person name="Tikhonova T.V."/>
            <person name="Pavlov A.R."/>
            <person name="Beletsky A.V."/>
            <person name="Mardanov A.V."/>
            <person name="Sorokin D.Y."/>
            <person name="Ravin N.V."/>
            <person name="Popov V.O."/>
        </authorList>
    </citation>
    <scope>NUCLEOTIDE SEQUENCE</scope>
    <source>
        <strain evidence="1">DSM 14787</strain>
    </source>
</reference>
<accession>L0DT94</accession>
<keyword evidence="2" id="KW-1185">Reference proteome</keyword>
<dbReference type="STRING" id="1255043.TVNIR_0510"/>